<reference evidence="2 3" key="1">
    <citation type="submission" date="2023-08" db="EMBL/GenBank/DDBJ databases">
        <title>The draft genome sequence of Paracraurococcus sp. LOR1-02.</title>
        <authorList>
            <person name="Kingkaew E."/>
            <person name="Tanasupawat S."/>
        </authorList>
    </citation>
    <scope>NUCLEOTIDE SEQUENCE [LARGE SCALE GENOMIC DNA]</scope>
    <source>
        <strain evidence="2 3">LOR1-02</strain>
    </source>
</reference>
<dbReference type="Gene3D" id="3.40.190.150">
    <property type="entry name" value="Bordetella uptake gene, domain 1"/>
    <property type="match status" value="1"/>
</dbReference>
<protein>
    <submittedName>
        <fullName evidence="2">Tripartite tricarboxylate transporter substrate binding protein</fullName>
    </submittedName>
</protein>
<keyword evidence="3" id="KW-1185">Reference proteome</keyword>
<comment type="caution">
    <text evidence="2">The sequence shown here is derived from an EMBL/GenBank/DDBJ whole genome shotgun (WGS) entry which is preliminary data.</text>
</comment>
<dbReference type="CDD" id="cd07012">
    <property type="entry name" value="PBP2_Bug_TTT"/>
    <property type="match status" value="1"/>
</dbReference>
<sequence>MVLAAAAANLAGGPWWAGWAEVVQGRPIRIVVPVPPGVSSIDLAARAVARVMQETLNAPVLVENQPGGGGILAAEAVLRTPPDGHTLFLGGVGSLVDVFLAAGRQPLDPLRDLVPVGRVTRDHWLVAAAPSLGAASVAELVALARQRPGELTYASFGVGSPFHVAAVRFCRGVGIEATHVPYRDSYMGDLLAGRISFVVQSSAPVQPHVAAGRLRGLAVLSATRLPGLPEVPTIAETGHSDLDYNSGVVLYAPGGTLAGAVSRLNAALNEALRVSALRARFAELGLEATEGSPADAERFVRWNMAANEDARAAILAERNVGTPEGRPR</sequence>
<gene>
    <name evidence="2" type="ORF">Q7A36_31125</name>
</gene>
<dbReference type="Proteomes" id="UP001243009">
    <property type="component" value="Unassembled WGS sequence"/>
</dbReference>
<dbReference type="InterPro" id="IPR005064">
    <property type="entry name" value="BUG"/>
</dbReference>
<dbReference type="PANTHER" id="PTHR42928:SF5">
    <property type="entry name" value="BLR1237 PROTEIN"/>
    <property type="match status" value="1"/>
</dbReference>
<evidence type="ECO:0000313" key="3">
    <source>
        <dbReference type="Proteomes" id="UP001243009"/>
    </source>
</evidence>
<dbReference type="PIRSF" id="PIRSF017082">
    <property type="entry name" value="YflP"/>
    <property type="match status" value="1"/>
</dbReference>
<proteinExistence type="inferred from homology"/>
<evidence type="ECO:0000313" key="2">
    <source>
        <dbReference type="EMBL" id="MDO9712826.1"/>
    </source>
</evidence>
<accession>A0ABT9E9E3</accession>
<evidence type="ECO:0000256" key="1">
    <source>
        <dbReference type="ARBA" id="ARBA00006987"/>
    </source>
</evidence>
<dbReference type="PANTHER" id="PTHR42928">
    <property type="entry name" value="TRICARBOXYLATE-BINDING PROTEIN"/>
    <property type="match status" value="1"/>
</dbReference>
<comment type="similarity">
    <text evidence="1">Belongs to the UPF0065 (bug) family.</text>
</comment>
<organism evidence="2 3">
    <name type="scientific">Paracraurococcus lichenis</name>
    <dbReference type="NCBI Taxonomy" id="3064888"/>
    <lineage>
        <taxon>Bacteria</taxon>
        <taxon>Pseudomonadati</taxon>
        <taxon>Pseudomonadota</taxon>
        <taxon>Alphaproteobacteria</taxon>
        <taxon>Acetobacterales</taxon>
        <taxon>Roseomonadaceae</taxon>
        <taxon>Paracraurococcus</taxon>
    </lineage>
</organism>
<dbReference type="Gene3D" id="3.40.190.10">
    <property type="entry name" value="Periplasmic binding protein-like II"/>
    <property type="match status" value="1"/>
</dbReference>
<dbReference type="InterPro" id="IPR042100">
    <property type="entry name" value="Bug_dom1"/>
</dbReference>
<name>A0ABT9E9E3_9PROT</name>
<dbReference type="Pfam" id="PF03401">
    <property type="entry name" value="TctC"/>
    <property type="match status" value="1"/>
</dbReference>
<dbReference type="EMBL" id="JAUTWS010000059">
    <property type="protein sequence ID" value="MDO9712826.1"/>
    <property type="molecule type" value="Genomic_DNA"/>
</dbReference>